<keyword evidence="3" id="KW-0560">Oxidoreductase</keyword>
<dbReference type="RefSeq" id="WP_136867245.1">
    <property type="nucleotide sequence ID" value="NZ_CP046415.1"/>
</dbReference>
<evidence type="ECO:0000256" key="2">
    <source>
        <dbReference type="ARBA" id="ARBA00005979"/>
    </source>
</evidence>
<proteinExistence type="inferred from homology"/>
<evidence type="ECO:0000256" key="1">
    <source>
        <dbReference type="ARBA" id="ARBA00001917"/>
    </source>
</evidence>
<dbReference type="InterPro" id="IPR013785">
    <property type="entry name" value="Aldolase_TIM"/>
</dbReference>
<dbReference type="InterPro" id="IPR045247">
    <property type="entry name" value="Oye-like"/>
</dbReference>
<dbReference type="PANTHER" id="PTHR22893:SF91">
    <property type="entry name" value="NADPH DEHYDROGENASE 2-RELATED"/>
    <property type="match status" value="1"/>
</dbReference>
<keyword evidence="6" id="KW-1185">Reference proteome</keyword>
<comment type="similarity">
    <text evidence="2">Belongs to the NADH:flavin oxidoreductase/NADH oxidase family.</text>
</comment>
<name>A0A6I6D3R3_9GAMM</name>
<accession>A0A6I6D3R3</accession>
<reference evidence="5 6" key="1">
    <citation type="submission" date="2019-11" db="EMBL/GenBank/DDBJ databases">
        <authorList>
            <person name="Zhang J."/>
            <person name="Sun C."/>
        </authorList>
    </citation>
    <scope>NUCLEOTIDE SEQUENCE [LARGE SCALE GENOMIC DNA]</scope>
    <source>
        <strain evidence="6">sp2</strain>
    </source>
</reference>
<sequence>MSQDSALLTPVTLGALSLPNRAIMAPLTRCRATVPGNVPNEMMRTYYRQRAGAGLIISEATQVVPEGQGYPATPGIHSDEQQAGWEMITRAVHDEGGRIVLQLWHVGRVSHSDFQPGGKLPVAPSAIAIDGEGYVPSGEKKPFETPRALETEEIPELVEAYARATERALAAGFDGVEVHAANGYLIDEFLRDGTNKRTDRYGGTLENRMRLLREVLAAVIRVAGAERTGVRISPLQPFNGMHDSDPWGTFSYVVRELNPFGLAYLHIAGMGEDAPGDAGPAFDLAELVPLFEGPVIRNYQYDQARAERDIEAGRAAAVAFGVPFIANPDLVERFRLDAPLNEPDTSTFYGGGEKGYIDYPTLDQA</sequence>
<dbReference type="AlphaFoldDB" id="A0A6I6D3R3"/>
<dbReference type="Pfam" id="PF00724">
    <property type="entry name" value="Oxidored_FMN"/>
    <property type="match status" value="1"/>
</dbReference>
<evidence type="ECO:0000313" key="5">
    <source>
        <dbReference type="EMBL" id="QGT78785.1"/>
    </source>
</evidence>
<dbReference type="GO" id="GO:0016628">
    <property type="term" value="F:oxidoreductase activity, acting on the CH-CH group of donors, NAD or NADP as acceptor"/>
    <property type="evidence" value="ECO:0007669"/>
    <property type="project" value="UniProtKB-ARBA"/>
</dbReference>
<dbReference type="PANTHER" id="PTHR22893">
    <property type="entry name" value="NADH OXIDOREDUCTASE-RELATED"/>
    <property type="match status" value="1"/>
</dbReference>
<evidence type="ECO:0000259" key="4">
    <source>
        <dbReference type="Pfam" id="PF00724"/>
    </source>
</evidence>
<dbReference type="EMBL" id="CP046415">
    <property type="protein sequence ID" value="QGT78785.1"/>
    <property type="molecule type" value="Genomic_DNA"/>
</dbReference>
<organism evidence="5 6">
    <name type="scientific">Guyparkeria halophila</name>
    <dbReference type="NCBI Taxonomy" id="47960"/>
    <lineage>
        <taxon>Bacteria</taxon>
        <taxon>Pseudomonadati</taxon>
        <taxon>Pseudomonadota</taxon>
        <taxon>Gammaproteobacteria</taxon>
        <taxon>Chromatiales</taxon>
        <taxon>Thioalkalibacteraceae</taxon>
        <taxon>Guyparkeria</taxon>
    </lineage>
</organism>
<evidence type="ECO:0000313" key="6">
    <source>
        <dbReference type="Proteomes" id="UP000427716"/>
    </source>
</evidence>
<feature type="domain" description="NADH:flavin oxidoreductase/NADH oxidase N-terminal" evidence="4">
    <location>
        <begin position="7"/>
        <end position="337"/>
    </location>
</feature>
<dbReference type="GO" id="GO:0010181">
    <property type="term" value="F:FMN binding"/>
    <property type="evidence" value="ECO:0007669"/>
    <property type="project" value="InterPro"/>
</dbReference>
<dbReference type="FunFam" id="3.20.20.70:FF:000059">
    <property type="entry name" value="N-ethylmaleimide reductase, FMN-linked"/>
    <property type="match status" value="1"/>
</dbReference>
<dbReference type="InterPro" id="IPR001155">
    <property type="entry name" value="OxRdtase_FMN_N"/>
</dbReference>
<protein>
    <submittedName>
        <fullName evidence="5">Alkene reductase</fullName>
    </submittedName>
</protein>
<dbReference type="KEGG" id="ghl:GM160_07675"/>
<gene>
    <name evidence="5" type="ORF">GM160_07675</name>
</gene>
<dbReference type="SUPFAM" id="SSF51395">
    <property type="entry name" value="FMN-linked oxidoreductases"/>
    <property type="match status" value="1"/>
</dbReference>
<dbReference type="Gene3D" id="3.20.20.70">
    <property type="entry name" value="Aldolase class I"/>
    <property type="match status" value="1"/>
</dbReference>
<comment type="cofactor">
    <cofactor evidence="1">
        <name>FMN</name>
        <dbReference type="ChEBI" id="CHEBI:58210"/>
    </cofactor>
</comment>
<dbReference type="GO" id="GO:0005829">
    <property type="term" value="C:cytosol"/>
    <property type="evidence" value="ECO:0007669"/>
    <property type="project" value="UniProtKB-ARBA"/>
</dbReference>
<dbReference type="CDD" id="cd02933">
    <property type="entry name" value="OYE_like_FMN"/>
    <property type="match status" value="1"/>
</dbReference>
<dbReference type="Proteomes" id="UP000427716">
    <property type="component" value="Chromosome"/>
</dbReference>
<evidence type="ECO:0000256" key="3">
    <source>
        <dbReference type="ARBA" id="ARBA00023002"/>
    </source>
</evidence>